<sequence>MTIYVDTPQPRSGKFNGYCHMMTDGDLQELHEFAVRIRVGLYFQNKPRYPHYDLSRTKRRLAVSLGAVEITPEEMVRRCVVEIEQE</sequence>
<dbReference type="Pfam" id="PF13223">
    <property type="entry name" value="DUF4031"/>
    <property type="match status" value="1"/>
</dbReference>
<dbReference type="InterPro" id="IPR025109">
    <property type="entry name" value="DUF4031"/>
</dbReference>
<name>A0A0F9TKC7_9ZZZZ</name>
<proteinExistence type="predicted"/>
<dbReference type="EMBL" id="LAZR01001165">
    <property type="protein sequence ID" value="KKN49516.1"/>
    <property type="molecule type" value="Genomic_DNA"/>
</dbReference>
<feature type="domain" description="DUF4031" evidence="1">
    <location>
        <begin position="3"/>
        <end position="79"/>
    </location>
</feature>
<evidence type="ECO:0000313" key="2">
    <source>
        <dbReference type="EMBL" id="KKN49516.1"/>
    </source>
</evidence>
<organism evidence="2">
    <name type="scientific">marine sediment metagenome</name>
    <dbReference type="NCBI Taxonomy" id="412755"/>
    <lineage>
        <taxon>unclassified sequences</taxon>
        <taxon>metagenomes</taxon>
        <taxon>ecological metagenomes</taxon>
    </lineage>
</organism>
<gene>
    <name evidence="2" type="ORF">LCGC14_0642230</name>
</gene>
<comment type="caution">
    <text evidence="2">The sequence shown here is derived from an EMBL/GenBank/DDBJ whole genome shotgun (WGS) entry which is preliminary data.</text>
</comment>
<dbReference type="AlphaFoldDB" id="A0A0F9TKC7"/>
<reference evidence="2" key="1">
    <citation type="journal article" date="2015" name="Nature">
        <title>Complex archaea that bridge the gap between prokaryotes and eukaryotes.</title>
        <authorList>
            <person name="Spang A."/>
            <person name="Saw J.H."/>
            <person name="Jorgensen S.L."/>
            <person name="Zaremba-Niedzwiedzka K."/>
            <person name="Martijn J."/>
            <person name="Lind A.E."/>
            <person name="van Eijk R."/>
            <person name="Schleper C."/>
            <person name="Guy L."/>
            <person name="Ettema T.J."/>
        </authorList>
    </citation>
    <scope>NUCLEOTIDE SEQUENCE</scope>
</reference>
<protein>
    <recommendedName>
        <fullName evidence="1">DUF4031 domain-containing protein</fullName>
    </recommendedName>
</protein>
<evidence type="ECO:0000259" key="1">
    <source>
        <dbReference type="Pfam" id="PF13223"/>
    </source>
</evidence>
<accession>A0A0F9TKC7</accession>